<evidence type="ECO:0000313" key="3">
    <source>
        <dbReference type="Proteomes" id="UP000614200"/>
    </source>
</evidence>
<evidence type="ECO:0000259" key="1">
    <source>
        <dbReference type="Pfam" id="PF24706"/>
    </source>
</evidence>
<dbReference type="Gene3D" id="3.40.1350.10">
    <property type="match status" value="1"/>
</dbReference>
<keyword evidence="3" id="KW-1185">Reference proteome</keyword>
<gene>
    <name evidence="2" type="ORF">ISU02_23240</name>
</gene>
<dbReference type="Pfam" id="PF24706">
    <property type="entry name" value="DUF7669"/>
    <property type="match status" value="1"/>
</dbReference>
<name>A0ABS0A001_9FIRM</name>
<feature type="domain" description="DUF7669" evidence="1">
    <location>
        <begin position="248"/>
        <end position="325"/>
    </location>
</feature>
<dbReference type="EMBL" id="JADKNH010000028">
    <property type="protein sequence ID" value="MBF4696025.1"/>
    <property type="molecule type" value="Genomic_DNA"/>
</dbReference>
<dbReference type="InterPro" id="IPR056086">
    <property type="entry name" value="DUF7669"/>
</dbReference>
<reference evidence="2 3" key="1">
    <citation type="submission" date="2020-11" db="EMBL/GenBank/DDBJ databases">
        <title>Fusibacter basophilias sp. nov.</title>
        <authorList>
            <person name="Qiu D."/>
        </authorList>
    </citation>
    <scope>NUCLEOTIDE SEQUENCE [LARGE SCALE GENOMIC DNA]</scope>
    <source>
        <strain evidence="2 3">Q10-2</strain>
    </source>
</reference>
<sequence length="342" mass="39393">MRSGYQDRIEIIGGGSLGLFKLNYNKTDLSDGYMEKANKEPIDYEKDFENWLENSPHVLFEDDTSTIMWIGRQVSTTTYETTKFPDLMGIDSNGDVVLVELKKNRTPRDVVAQLLEYAAWADNLSYEDLNVLTMKYYDKDEMYIGMELSEIHQNIFYPDLDGAVERNFNQKLRLFIVAEDISKSVKEVVRFLNRKGNLDISCMKYEVFRSESGEFFVSTEIEEASPVESKHLGSRMTSASYGWNGDVPVKRVVKNAVDEVLKIKNDGIFTGKEVISQVIKQYPDCNQSTIRCQIYADCVNHSSRKHYKGGQLDMYYTIGNGRFRLYNRQSDGKWNAEGEKIE</sequence>
<dbReference type="InterPro" id="IPR011856">
    <property type="entry name" value="tRNA_endonuc-like_dom_sf"/>
</dbReference>
<accession>A0ABS0A001</accession>
<dbReference type="Proteomes" id="UP000614200">
    <property type="component" value="Unassembled WGS sequence"/>
</dbReference>
<comment type="caution">
    <text evidence="2">The sequence shown here is derived from an EMBL/GenBank/DDBJ whole genome shotgun (WGS) entry which is preliminary data.</text>
</comment>
<proteinExistence type="predicted"/>
<protein>
    <recommendedName>
        <fullName evidence="1">DUF7669 domain-containing protein</fullName>
    </recommendedName>
</protein>
<organism evidence="2 3">
    <name type="scientific">Fusibacter ferrireducens</name>
    <dbReference type="NCBI Taxonomy" id="2785058"/>
    <lineage>
        <taxon>Bacteria</taxon>
        <taxon>Bacillati</taxon>
        <taxon>Bacillota</taxon>
        <taxon>Clostridia</taxon>
        <taxon>Eubacteriales</taxon>
        <taxon>Eubacteriales Family XII. Incertae Sedis</taxon>
        <taxon>Fusibacter</taxon>
    </lineage>
</organism>
<evidence type="ECO:0000313" key="2">
    <source>
        <dbReference type="EMBL" id="MBF4696025.1"/>
    </source>
</evidence>